<keyword evidence="15" id="KW-1185">Reference proteome</keyword>
<dbReference type="EMBL" id="KQ483513">
    <property type="protein sequence ID" value="KYP47936.1"/>
    <property type="molecule type" value="Genomic_DNA"/>
</dbReference>
<evidence type="ECO:0000256" key="7">
    <source>
        <dbReference type="ARBA" id="ARBA00022737"/>
    </source>
</evidence>
<dbReference type="GO" id="GO:0016020">
    <property type="term" value="C:membrane"/>
    <property type="evidence" value="ECO:0007669"/>
    <property type="project" value="UniProtKB-SubCell"/>
</dbReference>
<feature type="chain" id="PRO_5007588200" evidence="12">
    <location>
        <begin position="23"/>
        <end position="395"/>
    </location>
</feature>
<sequence length="395" mass="43411">MSRLSIIIVVIVAALSLTPALSDELCNPRDKKALLQFKKDLGNPTTLSSWLPNTDCCNPEWDGVLCDTDNKTYRVNQLYLTNLNLSKPYPIPSSVSRLPYLNLLYLTTTPNLLGQIPSSIVNLTKLHYLYITRTSLSGQIPQFLSHMKTIVTFDLSYNNLSGTLPPSLSSLPNLQGLAFDGNRITGPIPDSYGSFSHKFTSLTLSRNRLTGEIPATLADLNLTFVDLSLNKLEGDASVLFGSDKNTQEINLAKNLLEFDFGNVKLSKDLESLDIRNNRIPHFLSRIKTLVTIQFSYNQLSGTLPASLSLLPNLLLISFAGNRISGAIPDSYASLSSKVAAMVLSRNRLTGRIPPKLDIVFLDLSHNMLEGDASVLFGANKKKHAGNKSGEEYACF</sequence>
<dbReference type="InterPro" id="IPR032675">
    <property type="entry name" value="LRR_dom_sf"/>
</dbReference>
<evidence type="ECO:0000256" key="6">
    <source>
        <dbReference type="ARBA" id="ARBA00022729"/>
    </source>
</evidence>
<dbReference type="PANTHER" id="PTHR48059:SF24">
    <property type="entry name" value="POLYGALACTURONASE INHIBITOR"/>
    <property type="match status" value="1"/>
</dbReference>
<dbReference type="Proteomes" id="UP000075243">
    <property type="component" value="Unassembled WGS sequence"/>
</dbReference>
<dbReference type="InterPro" id="IPR051848">
    <property type="entry name" value="PGIP"/>
</dbReference>
<keyword evidence="3" id="KW-0134">Cell wall</keyword>
<gene>
    <name evidence="14" type="ORF">KK1_030423</name>
</gene>
<proteinExistence type="inferred from homology"/>
<keyword evidence="5" id="KW-0433">Leucine-rich repeat</keyword>
<accession>A0A151RZG7</accession>
<evidence type="ECO:0000256" key="9">
    <source>
        <dbReference type="ARBA" id="ARBA00023136"/>
    </source>
</evidence>
<keyword evidence="8" id="KW-0611">Plant defense</keyword>
<dbReference type="STRING" id="3821.A0A151RZG7"/>
<dbReference type="PANTHER" id="PTHR48059">
    <property type="entry name" value="POLYGALACTURONASE INHIBITOR 1"/>
    <property type="match status" value="1"/>
</dbReference>
<evidence type="ECO:0000313" key="15">
    <source>
        <dbReference type="Proteomes" id="UP000075243"/>
    </source>
</evidence>
<dbReference type="FunFam" id="3.80.10.10:FF:000400">
    <property type="entry name" value="Nuclear pore complex protein NUP107"/>
    <property type="match status" value="1"/>
</dbReference>
<evidence type="ECO:0000256" key="12">
    <source>
        <dbReference type="SAM" id="SignalP"/>
    </source>
</evidence>
<evidence type="ECO:0000256" key="3">
    <source>
        <dbReference type="ARBA" id="ARBA00022512"/>
    </source>
</evidence>
<evidence type="ECO:0000256" key="11">
    <source>
        <dbReference type="ARBA" id="ARBA00038043"/>
    </source>
</evidence>
<evidence type="ECO:0000256" key="4">
    <source>
        <dbReference type="ARBA" id="ARBA00022525"/>
    </source>
</evidence>
<comment type="subcellular location">
    <subcellularLocation>
        <location evidence="1">Membrane</location>
        <topology evidence="1">Peripheral membrane protein</topology>
    </subcellularLocation>
    <subcellularLocation>
        <location evidence="2">Secreted</location>
        <location evidence="2">Cell wall</location>
    </subcellularLocation>
</comment>
<evidence type="ECO:0000256" key="10">
    <source>
        <dbReference type="ARBA" id="ARBA00023157"/>
    </source>
</evidence>
<comment type="similarity">
    <text evidence="11">Belongs to the polygalacturonase-inhibiting protein family.</text>
</comment>
<dbReference type="AlphaFoldDB" id="A0A151RZG7"/>
<evidence type="ECO:0000256" key="2">
    <source>
        <dbReference type="ARBA" id="ARBA00004191"/>
    </source>
</evidence>
<keyword evidence="6 12" id="KW-0732">Signal</keyword>
<dbReference type="Gramene" id="C.cajan_27640.t">
    <property type="protein sequence ID" value="C.cajan_27640.t"/>
    <property type="gene ID" value="C.cajan_27640"/>
</dbReference>
<reference evidence="14" key="1">
    <citation type="journal article" date="2012" name="Nat. Biotechnol.">
        <title>Draft genome sequence of pigeonpea (Cajanus cajan), an orphan legume crop of resource-poor farmers.</title>
        <authorList>
            <person name="Varshney R.K."/>
            <person name="Chen W."/>
            <person name="Li Y."/>
            <person name="Bharti A.K."/>
            <person name="Saxena R.K."/>
            <person name="Schlueter J.A."/>
            <person name="Donoghue M.T."/>
            <person name="Azam S."/>
            <person name="Fan G."/>
            <person name="Whaley A.M."/>
            <person name="Farmer A.D."/>
            <person name="Sheridan J."/>
            <person name="Iwata A."/>
            <person name="Tuteja R."/>
            <person name="Penmetsa R.V."/>
            <person name="Wu W."/>
            <person name="Upadhyaya H.D."/>
            <person name="Yang S.P."/>
            <person name="Shah T."/>
            <person name="Saxena K.B."/>
            <person name="Michael T."/>
            <person name="McCombie W.R."/>
            <person name="Yang B."/>
            <person name="Zhang G."/>
            <person name="Yang H."/>
            <person name="Wang J."/>
            <person name="Spillane C."/>
            <person name="Cook D.R."/>
            <person name="May G.D."/>
            <person name="Xu X."/>
            <person name="Jackson S.A."/>
        </authorList>
    </citation>
    <scope>NUCLEOTIDE SEQUENCE [LARGE SCALE GENOMIC DNA]</scope>
</reference>
<protein>
    <submittedName>
        <fullName evidence="14">Polygalacturonase inhibitor 2</fullName>
    </submittedName>
</protein>
<evidence type="ECO:0000313" key="14">
    <source>
        <dbReference type="EMBL" id="KYP47936.1"/>
    </source>
</evidence>
<organism evidence="14 15">
    <name type="scientific">Cajanus cajan</name>
    <name type="common">Pigeon pea</name>
    <name type="synonym">Cajanus indicus</name>
    <dbReference type="NCBI Taxonomy" id="3821"/>
    <lineage>
        <taxon>Eukaryota</taxon>
        <taxon>Viridiplantae</taxon>
        <taxon>Streptophyta</taxon>
        <taxon>Embryophyta</taxon>
        <taxon>Tracheophyta</taxon>
        <taxon>Spermatophyta</taxon>
        <taxon>Magnoliopsida</taxon>
        <taxon>eudicotyledons</taxon>
        <taxon>Gunneridae</taxon>
        <taxon>Pentapetalae</taxon>
        <taxon>rosids</taxon>
        <taxon>fabids</taxon>
        <taxon>Fabales</taxon>
        <taxon>Fabaceae</taxon>
        <taxon>Papilionoideae</taxon>
        <taxon>50 kb inversion clade</taxon>
        <taxon>NPAAA clade</taxon>
        <taxon>indigoferoid/millettioid clade</taxon>
        <taxon>Phaseoleae</taxon>
        <taxon>Cajanus</taxon>
    </lineage>
</organism>
<keyword evidence="9" id="KW-0472">Membrane</keyword>
<evidence type="ECO:0000259" key="13">
    <source>
        <dbReference type="Pfam" id="PF08263"/>
    </source>
</evidence>
<evidence type="ECO:0000256" key="1">
    <source>
        <dbReference type="ARBA" id="ARBA00004170"/>
    </source>
</evidence>
<evidence type="ECO:0000256" key="5">
    <source>
        <dbReference type="ARBA" id="ARBA00022614"/>
    </source>
</evidence>
<feature type="signal peptide" evidence="12">
    <location>
        <begin position="1"/>
        <end position="22"/>
    </location>
</feature>
<keyword evidence="10" id="KW-1015">Disulfide bond</keyword>
<dbReference type="Pfam" id="PF00560">
    <property type="entry name" value="LRR_1"/>
    <property type="match status" value="2"/>
</dbReference>
<dbReference type="SUPFAM" id="SSF52058">
    <property type="entry name" value="L domain-like"/>
    <property type="match status" value="2"/>
</dbReference>
<feature type="domain" description="Leucine-rich repeat-containing N-terminal plant-type" evidence="13">
    <location>
        <begin position="28"/>
        <end position="67"/>
    </location>
</feature>
<dbReference type="GO" id="GO:0006952">
    <property type="term" value="P:defense response"/>
    <property type="evidence" value="ECO:0007669"/>
    <property type="project" value="UniProtKB-KW"/>
</dbReference>
<dbReference type="InterPro" id="IPR001611">
    <property type="entry name" value="Leu-rich_rpt"/>
</dbReference>
<dbReference type="InterPro" id="IPR013210">
    <property type="entry name" value="LRR_N_plant-typ"/>
</dbReference>
<dbReference type="Gene3D" id="3.80.10.10">
    <property type="entry name" value="Ribonuclease Inhibitor"/>
    <property type="match status" value="2"/>
</dbReference>
<name>A0A151RZG7_CAJCA</name>
<dbReference type="OMA" id="PRTDCCT"/>
<dbReference type="Pfam" id="PF08263">
    <property type="entry name" value="LRRNT_2"/>
    <property type="match status" value="1"/>
</dbReference>
<evidence type="ECO:0000256" key="8">
    <source>
        <dbReference type="ARBA" id="ARBA00022821"/>
    </source>
</evidence>
<keyword evidence="7" id="KW-0677">Repeat</keyword>
<keyword evidence="4" id="KW-0964">Secreted</keyword>